<sequence>MYLFDWFVLILTVCAFFSLPDSHSRMYWLTFLALLCCSISIHAGPKYSFSGNFGGLGGIPFSHSADQANGPITAIKVWTNAIYMAGPVQHGRMDQAFLNPGESIIYVSGTYGLLINRLTFVTDQSRVFSFGPNHGLPFEAYPRHGGAALSYFTGRAGLALDCIGLHWDDKPRPQTPTVEKQGQTCHGSSPRQGQTSSSSQSSSSSSKIFSSSSSGSSSSSNNNSG</sequence>
<organism evidence="5 6">
    <name type="scientific">Phrynosoma platyrhinos</name>
    <name type="common">Desert horned lizard</name>
    <dbReference type="NCBI Taxonomy" id="52577"/>
    <lineage>
        <taxon>Eukaryota</taxon>
        <taxon>Metazoa</taxon>
        <taxon>Chordata</taxon>
        <taxon>Craniata</taxon>
        <taxon>Vertebrata</taxon>
        <taxon>Euteleostomi</taxon>
        <taxon>Lepidosauria</taxon>
        <taxon>Squamata</taxon>
        <taxon>Bifurcata</taxon>
        <taxon>Unidentata</taxon>
        <taxon>Episquamata</taxon>
        <taxon>Toxicofera</taxon>
        <taxon>Iguania</taxon>
        <taxon>Phrynosomatidae</taxon>
        <taxon>Phrynosomatinae</taxon>
        <taxon>Phrynosoma</taxon>
    </lineage>
</organism>
<evidence type="ECO:0000259" key="4">
    <source>
        <dbReference type="PROSITE" id="PS51752"/>
    </source>
</evidence>
<dbReference type="PANTHER" id="PTHR33589:SF4">
    <property type="entry name" value="ZYMOGEN GRANULE MEMBRANE PROTEIN 16"/>
    <property type="match status" value="1"/>
</dbReference>
<name>A0ABQ7TA31_PHRPL</name>
<dbReference type="InterPro" id="IPR036404">
    <property type="entry name" value="Jacalin-like_lectin_dom_sf"/>
</dbReference>
<feature type="region of interest" description="Disordered" evidence="3">
    <location>
        <begin position="171"/>
        <end position="225"/>
    </location>
</feature>
<feature type="compositionally biased region" description="Polar residues" evidence="3">
    <location>
        <begin position="175"/>
        <end position="186"/>
    </location>
</feature>
<dbReference type="InterPro" id="IPR052321">
    <property type="entry name" value="PolyBind_ProtTraffic"/>
</dbReference>
<dbReference type="Gene3D" id="2.100.10.30">
    <property type="entry name" value="Jacalin-like lectin domain"/>
    <property type="match status" value="1"/>
</dbReference>
<protein>
    <recommendedName>
        <fullName evidence="4">Jacalin-type lectin domain-containing protein</fullName>
    </recommendedName>
</protein>
<comment type="caution">
    <text evidence="5">The sequence shown here is derived from an EMBL/GenBank/DDBJ whole genome shotgun (WGS) entry which is preliminary data.</text>
</comment>
<dbReference type="EMBL" id="JAIPUX010000521">
    <property type="protein sequence ID" value="KAH0626392.1"/>
    <property type="molecule type" value="Genomic_DNA"/>
</dbReference>
<dbReference type="SMART" id="SM00915">
    <property type="entry name" value="Jacalin"/>
    <property type="match status" value="1"/>
</dbReference>
<dbReference type="SUPFAM" id="SSF51101">
    <property type="entry name" value="Mannose-binding lectins"/>
    <property type="match status" value="1"/>
</dbReference>
<evidence type="ECO:0000256" key="3">
    <source>
        <dbReference type="SAM" id="MobiDB-lite"/>
    </source>
</evidence>
<proteinExistence type="predicted"/>
<dbReference type="Pfam" id="PF01419">
    <property type="entry name" value="Jacalin"/>
    <property type="match status" value="1"/>
</dbReference>
<evidence type="ECO:0000313" key="5">
    <source>
        <dbReference type="EMBL" id="KAH0626392.1"/>
    </source>
</evidence>
<evidence type="ECO:0000256" key="2">
    <source>
        <dbReference type="ARBA" id="ARBA00022734"/>
    </source>
</evidence>
<evidence type="ECO:0000313" key="6">
    <source>
        <dbReference type="Proteomes" id="UP000826234"/>
    </source>
</evidence>
<dbReference type="Proteomes" id="UP000826234">
    <property type="component" value="Unassembled WGS sequence"/>
</dbReference>
<evidence type="ECO:0000256" key="1">
    <source>
        <dbReference type="ARBA" id="ARBA00022729"/>
    </source>
</evidence>
<keyword evidence="1" id="KW-0732">Signal</keyword>
<reference evidence="5 6" key="1">
    <citation type="journal article" date="2022" name="Gigascience">
        <title>A chromosome-level genome assembly and annotation of the desert horned lizard, Phrynosoma platyrhinos, provides insight into chromosomal rearrangements among reptiles.</title>
        <authorList>
            <person name="Koochekian N."/>
            <person name="Ascanio A."/>
            <person name="Farleigh K."/>
            <person name="Card D.C."/>
            <person name="Schield D.R."/>
            <person name="Castoe T.A."/>
            <person name="Jezkova T."/>
        </authorList>
    </citation>
    <scope>NUCLEOTIDE SEQUENCE [LARGE SCALE GENOMIC DNA]</scope>
    <source>
        <strain evidence="5">NK-2021</strain>
    </source>
</reference>
<dbReference type="PROSITE" id="PS51752">
    <property type="entry name" value="JACALIN_LECTIN"/>
    <property type="match status" value="1"/>
</dbReference>
<feature type="compositionally biased region" description="Low complexity" evidence="3">
    <location>
        <begin position="187"/>
        <end position="225"/>
    </location>
</feature>
<feature type="domain" description="Jacalin-type lectin" evidence="4">
    <location>
        <begin position="47"/>
        <end position="169"/>
    </location>
</feature>
<gene>
    <name evidence="5" type="ORF">JD844_001350</name>
</gene>
<dbReference type="PANTHER" id="PTHR33589">
    <property type="entry name" value="OS11G0524900 PROTEIN"/>
    <property type="match status" value="1"/>
</dbReference>
<keyword evidence="6" id="KW-1185">Reference proteome</keyword>
<accession>A0ABQ7TA31</accession>
<dbReference type="InterPro" id="IPR001229">
    <property type="entry name" value="Jacalin-like_lectin_dom"/>
</dbReference>
<keyword evidence="2" id="KW-0430">Lectin</keyword>